<evidence type="ECO:0000313" key="11">
    <source>
        <dbReference type="EMBL" id="SEI85720.1"/>
    </source>
</evidence>
<dbReference type="PANTHER" id="PTHR23502:SF132">
    <property type="entry name" value="POLYAMINE TRANSPORTER 2-RELATED"/>
    <property type="match status" value="1"/>
</dbReference>
<dbReference type="OrthoDB" id="9814303at2"/>
<evidence type="ECO:0000256" key="1">
    <source>
        <dbReference type="ARBA" id="ARBA00004651"/>
    </source>
</evidence>
<dbReference type="Gene3D" id="1.20.1720.10">
    <property type="entry name" value="Multidrug resistance protein D"/>
    <property type="match status" value="1"/>
</dbReference>
<dbReference type="InterPro" id="IPR036259">
    <property type="entry name" value="MFS_trans_sf"/>
</dbReference>
<dbReference type="SUPFAM" id="SSF103473">
    <property type="entry name" value="MFS general substrate transporter"/>
    <property type="match status" value="1"/>
</dbReference>
<feature type="transmembrane region" description="Helical" evidence="8">
    <location>
        <begin position="182"/>
        <end position="204"/>
    </location>
</feature>
<dbReference type="InterPro" id="IPR020846">
    <property type="entry name" value="MFS_dom"/>
</dbReference>
<feature type="transmembrane region" description="Helical" evidence="8">
    <location>
        <begin position="394"/>
        <end position="415"/>
    </location>
</feature>
<dbReference type="CDD" id="cd17320">
    <property type="entry name" value="MFS_MdfA_MDR_like"/>
    <property type="match status" value="1"/>
</dbReference>
<keyword evidence="5 8" id="KW-0812">Transmembrane</keyword>
<dbReference type="GO" id="GO:0042910">
    <property type="term" value="F:xenobiotic transmembrane transporter activity"/>
    <property type="evidence" value="ECO:0007669"/>
    <property type="project" value="InterPro"/>
</dbReference>
<dbReference type="GO" id="GO:0005886">
    <property type="term" value="C:plasma membrane"/>
    <property type="evidence" value="ECO:0007669"/>
    <property type="project" value="UniProtKB-SubCell"/>
</dbReference>
<keyword evidence="4" id="KW-1003">Cell membrane</keyword>
<feature type="transmembrane region" description="Helical" evidence="8">
    <location>
        <begin position="267"/>
        <end position="291"/>
    </location>
</feature>
<name>A0A1H6UBY8_9GAMM</name>
<keyword evidence="7 8" id="KW-0472">Membrane</keyword>
<dbReference type="EMBL" id="FNYC01000003">
    <property type="protein sequence ID" value="SEI85720.1"/>
    <property type="molecule type" value="Genomic_DNA"/>
</dbReference>
<keyword evidence="6 8" id="KW-1133">Transmembrane helix</keyword>
<keyword evidence="12" id="KW-1185">Reference proteome</keyword>
<evidence type="ECO:0000256" key="2">
    <source>
        <dbReference type="ARBA" id="ARBA00006236"/>
    </source>
</evidence>
<evidence type="ECO:0000256" key="3">
    <source>
        <dbReference type="ARBA" id="ARBA00022448"/>
    </source>
</evidence>
<dbReference type="Pfam" id="PF07690">
    <property type="entry name" value="MFS_1"/>
    <property type="match status" value="1"/>
</dbReference>
<evidence type="ECO:0000256" key="4">
    <source>
        <dbReference type="ARBA" id="ARBA00022475"/>
    </source>
</evidence>
<keyword evidence="3 8" id="KW-0813">Transport</keyword>
<feature type="transmembrane region" description="Helical" evidence="8">
    <location>
        <begin position="361"/>
        <end position="382"/>
    </location>
</feature>
<dbReference type="NCBIfam" id="TIGR00710">
    <property type="entry name" value="efflux_Bcr_CflA"/>
    <property type="match status" value="1"/>
</dbReference>
<feature type="transmembrane region" description="Helical" evidence="8">
    <location>
        <begin position="328"/>
        <end position="349"/>
    </location>
</feature>
<feature type="transmembrane region" description="Helical" evidence="8">
    <location>
        <begin position="154"/>
        <end position="176"/>
    </location>
</feature>
<reference evidence="11 12" key="1">
    <citation type="submission" date="2016-10" db="EMBL/GenBank/DDBJ databases">
        <authorList>
            <person name="de Groot N.N."/>
        </authorList>
    </citation>
    <scope>NUCLEOTIDE SEQUENCE [LARGE SCALE GENOMIC DNA]</scope>
    <source>
        <strain evidence="11 12">DSM 26515</strain>
    </source>
</reference>
<comment type="similarity">
    <text evidence="2 8">Belongs to the major facilitator superfamily. Bcr/CmlA family.</text>
</comment>
<sequence>MSSLPADSGTRSANAASTASAGHARMARPALPLLTFMMALAPFGDTEYTPAMPAIAQTLHTDYGVVQLTMAFYLAGSAVSQLGYGPLADRYGRRPVMLGGTALLSVGFLLSMVCFSIWPLLASRLVQGLGASAGGVVADATVRDAFPADRRQRVYAKLNAAFALAPAIGPVAGAYLVRALDWRANFAVLAALGAMLWVAVWRWLPETHPHPDRRAIRPLHLWLTWRRILGTPRFLLFALLGGCSIGVVYTALISAPELVINLLGEGSGAIAIVAASILVAFVTGAAACVWMTTRVAHALIVAGGLGLLLAGSLGLLAVALLLGTRGALVAFLLPISVCFCGVGLVVPVTTAKAMAPFRRTAGNAASLLGFIRMGVAAIATIAMSVLHRGTVLDIPIVFLALSALAVLVFGGYLLLERRAR</sequence>
<feature type="region of interest" description="Disordered" evidence="9">
    <location>
        <begin position="1"/>
        <end position="20"/>
    </location>
</feature>
<keyword evidence="8" id="KW-0997">Cell inner membrane</keyword>
<comment type="caution">
    <text evidence="8">Lacks conserved residue(s) required for the propagation of feature annotation.</text>
</comment>
<evidence type="ECO:0000259" key="10">
    <source>
        <dbReference type="PROSITE" id="PS50850"/>
    </source>
</evidence>
<proteinExistence type="inferred from homology"/>
<dbReference type="RefSeq" id="WP_091336246.1">
    <property type="nucleotide sequence ID" value="NZ_FNYC01000003.1"/>
</dbReference>
<accession>A0A1H6UBY8</accession>
<evidence type="ECO:0000256" key="9">
    <source>
        <dbReference type="SAM" id="MobiDB-lite"/>
    </source>
</evidence>
<evidence type="ECO:0000313" key="12">
    <source>
        <dbReference type="Proteomes" id="UP000199420"/>
    </source>
</evidence>
<evidence type="ECO:0000256" key="5">
    <source>
        <dbReference type="ARBA" id="ARBA00022692"/>
    </source>
</evidence>
<dbReference type="AlphaFoldDB" id="A0A1H6UBY8"/>
<feature type="transmembrane region" description="Helical" evidence="8">
    <location>
        <begin position="234"/>
        <end position="255"/>
    </location>
</feature>
<organism evidence="11 12">
    <name type="scientific">Frateuria terrea</name>
    <dbReference type="NCBI Taxonomy" id="529704"/>
    <lineage>
        <taxon>Bacteria</taxon>
        <taxon>Pseudomonadati</taxon>
        <taxon>Pseudomonadota</taxon>
        <taxon>Gammaproteobacteria</taxon>
        <taxon>Lysobacterales</taxon>
        <taxon>Rhodanobacteraceae</taxon>
        <taxon>Frateuria</taxon>
    </lineage>
</organism>
<protein>
    <recommendedName>
        <fullName evidence="8">Bcr/CflA family efflux transporter</fullName>
    </recommendedName>
</protein>
<dbReference type="PROSITE" id="PS50850">
    <property type="entry name" value="MFS"/>
    <property type="match status" value="1"/>
</dbReference>
<gene>
    <name evidence="11" type="ORF">SAMN04487997_1825</name>
</gene>
<dbReference type="STRING" id="529704.SAMN02927913_1899"/>
<dbReference type="PANTHER" id="PTHR23502">
    <property type="entry name" value="MAJOR FACILITATOR SUPERFAMILY"/>
    <property type="match status" value="1"/>
</dbReference>
<feature type="transmembrane region" description="Helical" evidence="8">
    <location>
        <begin position="64"/>
        <end position="84"/>
    </location>
</feature>
<evidence type="ECO:0000256" key="6">
    <source>
        <dbReference type="ARBA" id="ARBA00022989"/>
    </source>
</evidence>
<evidence type="ECO:0000256" key="7">
    <source>
        <dbReference type="ARBA" id="ARBA00023136"/>
    </source>
</evidence>
<feature type="domain" description="Major facilitator superfamily (MFS) profile" evidence="10">
    <location>
        <begin position="30"/>
        <end position="420"/>
    </location>
</feature>
<dbReference type="Proteomes" id="UP000199420">
    <property type="component" value="Unassembled WGS sequence"/>
</dbReference>
<dbReference type="GO" id="GO:1990961">
    <property type="term" value="P:xenobiotic detoxification by transmembrane export across the plasma membrane"/>
    <property type="evidence" value="ECO:0007669"/>
    <property type="project" value="InterPro"/>
</dbReference>
<feature type="transmembrane region" description="Helical" evidence="8">
    <location>
        <begin position="96"/>
        <end position="118"/>
    </location>
</feature>
<evidence type="ECO:0000256" key="8">
    <source>
        <dbReference type="RuleBase" id="RU365088"/>
    </source>
</evidence>
<comment type="subcellular location">
    <subcellularLocation>
        <location evidence="8">Cell inner membrane</location>
        <topology evidence="8">Multi-pass membrane protein</topology>
    </subcellularLocation>
    <subcellularLocation>
        <location evidence="1">Cell membrane</location>
        <topology evidence="1">Multi-pass membrane protein</topology>
    </subcellularLocation>
</comment>
<dbReference type="InterPro" id="IPR004812">
    <property type="entry name" value="Efflux_drug-R_Bcr/CmlA"/>
</dbReference>
<feature type="transmembrane region" description="Helical" evidence="8">
    <location>
        <begin position="298"/>
        <end position="322"/>
    </location>
</feature>
<feature type="compositionally biased region" description="Low complexity" evidence="9">
    <location>
        <begin position="8"/>
        <end position="20"/>
    </location>
</feature>
<dbReference type="InterPro" id="IPR011701">
    <property type="entry name" value="MFS"/>
</dbReference>